<gene>
    <name evidence="2" type="ORF">P8935_13005</name>
</gene>
<evidence type="ECO:0000313" key="2">
    <source>
        <dbReference type="EMBL" id="XBH15487.1"/>
    </source>
</evidence>
<dbReference type="AlphaFoldDB" id="A0AAU7DBR6"/>
<proteinExistence type="predicted"/>
<evidence type="ECO:0000256" key="1">
    <source>
        <dbReference type="SAM" id="Phobius"/>
    </source>
</evidence>
<keyword evidence="1" id="KW-0472">Membrane</keyword>
<name>A0AAU7DBR6_9BACT</name>
<protein>
    <submittedName>
        <fullName evidence="2">Uncharacterized protein</fullName>
    </submittedName>
</protein>
<accession>A0AAU7DBR6</accession>
<dbReference type="RefSeq" id="WP_348260720.1">
    <property type="nucleotide sequence ID" value="NZ_CP121196.1"/>
</dbReference>
<reference evidence="2" key="1">
    <citation type="submission" date="2023-03" db="EMBL/GenBank/DDBJ databases">
        <title>Edaphobacter sp.</title>
        <authorList>
            <person name="Huber K.J."/>
            <person name="Papendorf J."/>
            <person name="Pilke C."/>
            <person name="Bunk B."/>
            <person name="Sproeer C."/>
            <person name="Pester M."/>
        </authorList>
    </citation>
    <scope>NUCLEOTIDE SEQUENCE</scope>
    <source>
        <strain evidence="2">DSM 110680</strain>
    </source>
</reference>
<organism evidence="2">
    <name type="scientific">Telmatobacter sp. DSM 110680</name>
    <dbReference type="NCBI Taxonomy" id="3036704"/>
    <lineage>
        <taxon>Bacteria</taxon>
        <taxon>Pseudomonadati</taxon>
        <taxon>Acidobacteriota</taxon>
        <taxon>Terriglobia</taxon>
        <taxon>Terriglobales</taxon>
        <taxon>Acidobacteriaceae</taxon>
        <taxon>Telmatobacter</taxon>
    </lineage>
</organism>
<keyword evidence="1" id="KW-1133">Transmembrane helix</keyword>
<sequence>MDRDRSTILSLVASGRITAVEAERLLRAWNDSRETVWILFLCLAFACLTQFHLHELLPVLLHFINAQIPTMAEAVHRALLPANELLGGML</sequence>
<keyword evidence="1" id="KW-0812">Transmembrane</keyword>
<feature type="transmembrane region" description="Helical" evidence="1">
    <location>
        <begin position="35"/>
        <end position="53"/>
    </location>
</feature>
<dbReference type="EMBL" id="CP121196">
    <property type="protein sequence ID" value="XBH15487.1"/>
    <property type="molecule type" value="Genomic_DNA"/>
</dbReference>